<name>I8XRA8_9BACE</name>
<protein>
    <recommendedName>
        <fullName evidence="3">ATPase domain-containing protein</fullName>
    </recommendedName>
</protein>
<organism evidence="1 2">
    <name type="scientific">Bacteroides nordii CL02T12C05</name>
    <dbReference type="NCBI Taxonomy" id="997884"/>
    <lineage>
        <taxon>Bacteria</taxon>
        <taxon>Pseudomonadati</taxon>
        <taxon>Bacteroidota</taxon>
        <taxon>Bacteroidia</taxon>
        <taxon>Bacteroidales</taxon>
        <taxon>Bacteroidaceae</taxon>
        <taxon>Bacteroides</taxon>
    </lineage>
</organism>
<dbReference type="HOGENOM" id="CLU_2022108_0_0_10"/>
<dbReference type="PATRIC" id="fig|997884.3.peg.619"/>
<reference evidence="1 2" key="1">
    <citation type="submission" date="2012-02" db="EMBL/GenBank/DDBJ databases">
        <title>The Genome Sequence of Bacteroides nordii CL02T12C05.</title>
        <authorList>
            <consortium name="The Broad Institute Genome Sequencing Platform"/>
            <person name="Earl A."/>
            <person name="Ward D."/>
            <person name="Feldgarden M."/>
            <person name="Gevers D."/>
            <person name="Zitomersky N.L."/>
            <person name="Coyne M.J."/>
            <person name="Comstock L.E."/>
            <person name="Young S.K."/>
            <person name="Zeng Q."/>
            <person name="Gargeya S."/>
            <person name="Fitzgerald M."/>
            <person name="Haas B."/>
            <person name="Abouelleil A."/>
            <person name="Alvarado L."/>
            <person name="Arachchi H.M."/>
            <person name="Berlin A."/>
            <person name="Chapman S.B."/>
            <person name="Gearin G."/>
            <person name="Goldberg J."/>
            <person name="Griggs A."/>
            <person name="Gujja S."/>
            <person name="Hansen M."/>
            <person name="Heiman D."/>
            <person name="Howarth C."/>
            <person name="Larimer J."/>
            <person name="Lui A."/>
            <person name="MacDonald P.J.P."/>
            <person name="McCowen C."/>
            <person name="Montmayeur A."/>
            <person name="Murphy C."/>
            <person name="Neiman D."/>
            <person name="Pearson M."/>
            <person name="Priest M."/>
            <person name="Roberts A."/>
            <person name="Saif S."/>
            <person name="Shea T."/>
            <person name="Sisk P."/>
            <person name="Stolte C."/>
            <person name="Sykes S."/>
            <person name="Wortman J."/>
            <person name="Nusbaum C."/>
            <person name="Birren B."/>
        </authorList>
    </citation>
    <scope>NUCLEOTIDE SEQUENCE [LARGE SCALE GENOMIC DNA]</scope>
    <source>
        <strain evidence="1 2">CL02T12C05</strain>
    </source>
</reference>
<accession>I8XRA8</accession>
<sequence length="122" mass="14260">MKPNNPFLVYGYHSPAYFCDRETETQKIISALNNERNLTLIAPRRMGKTGLIKNVFHNMAEQEKKIFCFHMDIYSTRDFLKAPSSVNVALKSLLNKELLYKTSKGYIVYDRFMGKWLKSEVI</sequence>
<dbReference type="InterPro" id="IPR027417">
    <property type="entry name" value="P-loop_NTPase"/>
</dbReference>
<keyword evidence="2" id="KW-1185">Reference proteome</keyword>
<dbReference type="EMBL" id="AGXS01000011">
    <property type="protein sequence ID" value="EIY53440.1"/>
    <property type="molecule type" value="Genomic_DNA"/>
</dbReference>
<evidence type="ECO:0000313" key="1">
    <source>
        <dbReference type="EMBL" id="EIY53440.1"/>
    </source>
</evidence>
<gene>
    <name evidence="1" type="ORF">HMPREF1068_00610</name>
</gene>
<dbReference type="PANTHER" id="PTHR34301">
    <property type="entry name" value="DNA-BINDING PROTEIN-RELATED"/>
    <property type="match status" value="1"/>
</dbReference>
<evidence type="ECO:0008006" key="3">
    <source>
        <dbReference type="Google" id="ProtNLM"/>
    </source>
</evidence>
<dbReference type="AlphaFoldDB" id="I8XRA8"/>
<proteinExistence type="predicted"/>
<dbReference type="Gene3D" id="3.40.50.300">
    <property type="entry name" value="P-loop containing nucleotide triphosphate hydrolases"/>
    <property type="match status" value="1"/>
</dbReference>
<dbReference type="eggNOG" id="COG1672">
    <property type="taxonomic scope" value="Bacteria"/>
</dbReference>
<dbReference type="SUPFAM" id="SSF52540">
    <property type="entry name" value="P-loop containing nucleoside triphosphate hydrolases"/>
    <property type="match status" value="1"/>
</dbReference>
<dbReference type="Proteomes" id="UP000003089">
    <property type="component" value="Unassembled WGS sequence"/>
</dbReference>
<evidence type="ECO:0000313" key="2">
    <source>
        <dbReference type="Proteomes" id="UP000003089"/>
    </source>
</evidence>
<dbReference type="PANTHER" id="PTHR34301:SF8">
    <property type="entry name" value="ATPASE DOMAIN-CONTAINING PROTEIN"/>
    <property type="match status" value="1"/>
</dbReference>
<comment type="caution">
    <text evidence="1">The sequence shown here is derived from an EMBL/GenBank/DDBJ whole genome shotgun (WGS) entry which is preliminary data.</text>
</comment>